<evidence type="ECO:0000313" key="7">
    <source>
        <dbReference type="Proteomes" id="UP000268535"/>
    </source>
</evidence>
<dbReference type="GO" id="GO:0051879">
    <property type="term" value="F:Hsp90 protein binding"/>
    <property type="evidence" value="ECO:0007669"/>
    <property type="project" value="TreeGrafter"/>
</dbReference>
<comment type="subcellular location">
    <subcellularLocation>
        <location evidence="1">Cytoplasm</location>
    </subcellularLocation>
</comment>
<dbReference type="PANTHER" id="PTHR22904">
    <property type="entry name" value="TPR REPEAT CONTAINING PROTEIN"/>
    <property type="match status" value="1"/>
</dbReference>
<dbReference type="EMBL" id="ML014065">
    <property type="protein sequence ID" value="RKO94872.1"/>
    <property type="molecule type" value="Genomic_DNA"/>
</dbReference>
<protein>
    <recommendedName>
        <fullName evidence="5">STI1 domain-containing protein</fullName>
    </recommendedName>
</protein>
<dbReference type="Gene3D" id="1.25.40.10">
    <property type="entry name" value="Tetratricopeptide repeat domain"/>
    <property type="match status" value="1"/>
</dbReference>
<keyword evidence="4" id="KW-0802">TPR repeat</keyword>
<sequence>MAFTEADKDCDAAIALDEGFVKAYIRKAAILFAKRDYTASLEMCETAKAKDADGKHEAEITQQRYKAYAALNEVQSGANAAENLKRAQDDPEVQRVLADPIMQTILRQMQEDPRAIQDHMKNPEVAKKMRILMNAGIIQMR</sequence>
<evidence type="ECO:0000259" key="5">
    <source>
        <dbReference type="SMART" id="SM00727"/>
    </source>
</evidence>
<evidence type="ECO:0000256" key="3">
    <source>
        <dbReference type="ARBA" id="ARBA00022737"/>
    </source>
</evidence>
<dbReference type="SUPFAM" id="SSF48452">
    <property type="entry name" value="TPR-like"/>
    <property type="match status" value="1"/>
</dbReference>
<dbReference type="Proteomes" id="UP000268535">
    <property type="component" value="Unassembled WGS sequence"/>
</dbReference>
<dbReference type="InterPro" id="IPR006636">
    <property type="entry name" value="STI1_HS-bd"/>
</dbReference>
<dbReference type="PANTHER" id="PTHR22904:SF523">
    <property type="entry name" value="STRESS-INDUCED-PHOSPHOPROTEIN 1"/>
    <property type="match status" value="1"/>
</dbReference>
<evidence type="ECO:0000256" key="4">
    <source>
        <dbReference type="ARBA" id="ARBA00022803"/>
    </source>
</evidence>
<name>A0A4P9WQK1_9FUNG</name>
<dbReference type="Pfam" id="PF17830">
    <property type="entry name" value="STI1-HOP_DP"/>
    <property type="match status" value="1"/>
</dbReference>
<evidence type="ECO:0000256" key="1">
    <source>
        <dbReference type="ARBA" id="ARBA00004496"/>
    </source>
</evidence>
<dbReference type="InterPro" id="IPR011990">
    <property type="entry name" value="TPR-like_helical_dom_sf"/>
</dbReference>
<dbReference type="GO" id="GO:0005737">
    <property type="term" value="C:cytoplasm"/>
    <property type="evidence" value="ECO:0007669"/>
    <property type="project" value="UniProtKB-SubCell"/>
</dbReference>
<keyword evidence="2" id="KW-0963">Cytoplasm</keyword>
<keyword evidence="3" id="KW-0677">Repeat</keyword>
<evidence type="ECO:0000313" key="6">
    <source>
        <dbReference type="EMBL" id="RKO94872.1"/>
    </source>
</evidence>
<gene>
    <name evidence="6" type="ORF">CAUPRSCDRAFT_13298</name>
</gene>
<evidence type="ECO:0000256" key="2">
    <source>
        <dbReference type="ARBA" id="ARBA00022490"/>
    </source>
</evidence>
<dbReference type="FunFam" id="1.10.260.100:FF:000002">
    <property type="entry name" value="Stress-induced-phosphoprotein 1 (Hsp70/Hsp90-organizing)"/>
    <property type="match status" value="1"/>
</dbReference>
<dbReference type="AlphaFoldDB" id="A0A4P9WQK1"/>
<dbReference type="Gene3D" id="1.10.260.100">
    <property type="match status" value="1"/>
</dbReference>
<dbReference type="InterPro" id="IPR041243">
    <property type="entry name" value="STI1/HOP_DP"/>
</dbReference>
<feature type="domain" description="STI1" evidence="5">
    <location>
        <begin position="90"/>
        <end position="129"/>
    </location>
</feature>
<proteinExistence type="predicted"/>
<reference evidence="7" key="1">
    <citation type="journal article" date="2018" name="Nat. Microbiol.">
        <title>Leveraging single-cell genomics to expand the fungal tree of life.</title>
        <authorList>
            <person name="Ahrendt S.R."/>
            <person name="Quandt C.A."/>
            <person name="Ciobanu D."/>
            <person name="Clum A."/>
            <person name="Salamov A."/>
            <person name="Andreopoulos B."/>
            <person name="Cheng J.F."/>
            <person name="Woyke T."/>
            <person name="Pelin A."/>
            <person name="Henrissat B."/>
            <person name="Reynolds N.K."/>
            <person name="Benny G.L."/>
            <person name="Smith M.E."/>
            <person name="James T.Y."/>
            <person name="Grigoriev I.V."/>
        </authorList>
    </citation>
    <scope>NUCLEOTIDE SEQUENCE [LARGE SCALE GENOMIC DNA]</scope>
    <source>
        <strain evidence="7">ATCC 52028</strain>
    </source>
</reference>
<accession>A0A4P9WQK1</accession>
<organism evidence="6 7">
    <name type="scientific">Caulochytrium protostelioides</name>
    <dbReference type="NCBI Taxonomy" id="1555241"/>
    <lineage>
        <taxon>Eukaryota</taxon>
        <taxon>Fungi</taxon>
        <taxon>Fungi incertae sedis</taxon>
        <taxon>Chytridiomycota</taxon>
        <taxon>Chytridiomycota incertae sedis</taxon>
        <taxon>Chytridiomycetes</taxon>
        <taxon>Caulochytriales</taxon>
        <taxon>Caulochytriaceae</taxon>
        <taxon>Caulochytrium</taxon>
    </lineage>
</organism>
<dbReference type="SMART" id="SM00727">
    <property type="entry name" value="STI1"/>
    <property type="match status" value="1"/>
</dbReference>